<evidence type="ECO:0000256" key="2">
    <source>
        <dbReference type="SAM" id="Phobius"/>
    </source>
</evidence>
<dbReference type="STRING" id="1965070.A0A443Q8S4"/>
<dbReference type="CDD" id="cd00038">
    <property type="entry name" value="CAP_ED"/>
    <property type="match status" value="1"/>
</dbReference>
<feature type="region of interest" description="Disordered" evidence="1">
    <location>
        <begin position="319"/>
        <end position="347"/>
    </location>
</feature>
<keyword evidence="2" id="KW-0472">Membrane</keyword>
<feature type="transmembrane region" description="Helical" evidence="2">
    <location>
        <begin position="29"/>
        <end position="48"/>
    </location>
</feature>
<name>A0A443Q8S4_9ACAR</name>
<evidence type="ECO:0000313" key="5">
    <source>
        <dbReference type="Proteomes" id="UP000285301"/>
    </source>
</evidence>
<protein>
    <submittedName>
        <fullName evidence="4">Patatin-like phospholipase domain-containing protein</fullName>
    </submittedName>
</protein>
<dbReference type="FunFam" id="2.60.120.10:FF:000012">
    <property type="entry name" value="neuropathy target esterase isoform X2"/>
    <property type="match status" value="1"/>
</dbReference>
<evidence type="ECO:0000256" key="1">
    <source>
        <dbReference type="SAM" id="MobiDB-lite"/>
    </source>
</evidence>
<dbReference type="PROSITE" id="PS50042">
    <property type="entry name" value="CNMP_BINDING_3"/>
    <property type="match status" value="1"/>
</dbReference>
<dbReference type="SMART" id="SM00100">
    <property type="entry name" value="cNMP"/>
    <property type="match status" value="1"/>
</dbReference>
<dbReference type="AlphaFoldDB" id="A0A443Q8S4"/>
<accession>A0A443Q8S4</accession>
<feature type="compositionally biased region" description="Polar residues" evidence="1">
    <location>
        <begin position="319"/>
        <end position="332"/>
    </location>
</feature>
<gene>
    <name evidence="4" type="ORF">B4U79_10653</name>
</gene>
<evidence type="ECO:0000313" key="4">
    <source>
        <dbReference type="EMBL" id="RWR99430.1"/>
    </source>
</evidence>
<dbReference type="Pfam" id="PF00027">
    <property type="entry name" value="cNMP_binding"/>
    <property type="match status" value="1"/>
</dbReference>
<organism evidence="4 5">
    <name type="scientific">Dinothrombium tinctorium</name>
    <dbReference type="NCBI Taxonomy" id="1965070"/>
    <lineage>
        <taxon>Eukaryota</taxon>
        <taxon>Metazoa</taxon>
        <taxon>Ecdysozoa</taxon>
        <taxon>Arthropoda</taxon>
        <taxon>Chelicerata</taxon>
        <taxon>Arachnida</taxon>
        <taxon>Acari</taxon>
        <taxon>Acariformes</taxon>
        <taxon>Trombidiformes</taxon>
        <taxon>Prostigmata</taxon>
        <taxon>Anystina</taxon>
        <taxon>Parasitengona</taxon>
        <taxon>Trombidioidea</taxon>
        <taxon>Trombidiidae</taxon>
        <taxon>Dinothrombium</taxon>
    </lineage>
</organism>
<dbReference type="Proteomes" id="UP000285301">
    <property type="component" value="Unassembled WGS sequence"/>
</dbReference>
<sequence length="355" mass="40905">MDAITNFANRVLTRLEGLEMKQLILTKNGYAFLTAIVVSIVIFLFFFWRRIRHNVKTIALHDPSKPRFRKRDKVMFYGRKMLRKVRSSLPVPARVRGPVSKKRLMVIKFAKKFLRLKRDQPLQLQVMEPSQAFLEEDFTRKELDNRLPAEVIYMLRNIRVFGFFDKPLFLELCQQLEFINVPKGKLLFAIGDHDDSMFIVESGKLEVFITESDGSELTLKEAVAGDPIFSLLSVMDVLSGHLAPFKTVSARALEESTVLRLQINIFRDLLEKYPELLVRVVQVIMVRLQRVTFTALHNYLGLTTQLVIHGCISGTYNRRVTPNNGQPSQMVPNLSPPKASPSRPTRVSVIHRFQH</sequence>
<dbReference type="Gene3D" id="2.60.120.10">
    <property type="entry name" value="Jelly Rolls"/>
    <property type="match status" value="1"/>
</dbReference>
<reference evidence="4 5" key="1">
    <citation type="journal article" date="2018" name="Gigascience">
        <title>Genomes of trombidid mites reveal novel predicted allergens and laterally-transferred genes associated with secondary metabolism.</title>
        <authorList>
            <person name="Dong X."/>
            <person name="Chaisiri K."/>
            <person name="Xia D."/>
            <person name="Armstrong S.D."/>
            <person name="Fang Y."/>
            <person name="Donnelly M.J."/>
            <person name="Kadowaki T."/>
            <person name="McGarry J.W."/>
            <person name="Darby A.C."/>
            <person name="Makepeace B.L."/>
        </authorList>
    </citation>
    <scope>NUCLEOTIDE SEQUENCE [LARGE SCALE GENOMIC DNA]</scope>
    <source>
        <strain evidence="4">UoL-WK</strain>
    </source>
</reference>
<dbReference type="InterPro" id="IPR018490">
    <property type="entry name" value="cNMP-bd_dom_sf"/>
</dbReference>
<keyword evidence="2" id="KW-1133">Transmembrane helix</keyword>
<dbReference type="InterPro" id="IPR014710">
    <property type="entry name" value="RmlC-like_jellyroll"/>
</dbReference>
<dbReference type="SUPFAM" id="SSF51206">
    <property type="entry name" value="cAMP-binding domain-like"/>
    <property type="match status" value="1"/>
</dbReference>
<dbReference type="EMBL" id="NCKU01015198">
    <property type="protein sequence ID" value="RWR99430.1"/>
    <property type="molecule type" value="Genomic_DNA"/>
</dbReference>
<dbReference type="OrthoDB" id="421051at2759"/>
<evidence type="ECO:0000259" key="3">
    <source>
        <dbReference type="PROSITE" id="PS50042"/>
    </source>
</evidence>
<feature type="non-terminal residue" evidence="4">
    <location>
        <position position="355"/>
    </location>
</feature>
<keyword evidence="5" id="KW-1185">Reference proteome</keyword>
<keyword evidence="2" id="KW-0812">Transmembrane</keyword>
<feature type="domain" description="Cyclic nucleotide-binding" evidence="3">
    <location>
        <begin position="160"/>
        <end position="287"/>
    </location>
</feature>
<proteinExistence type="predicted"/>
<dbReference type="InterPro" id="IPR000595">
    <property type="entry name" value="cNMP-bd_dom"/>
</dbReference>
<comment type="caution">
    <text evidence="4">The sequence shown here is derived from an EMBL/GenBank/DDBJ whole genome shotgun (WGS) entry which is preliminary data.</text>
</comment>